<feature type="region of interest" description="Disordered" evidence="1">
    <location>
        <begin position="1"/>
        <end position="88"/>
    </location>
</feature>
<protein>
    <submittedName>
        <fullName evidence="2">Uncharacterized protein</fullName>
    </submittedName>
</protein>
<dbReference type="Proteomes" id="UP001066276">
    <property type="component" value="Chromosome 2_1"/>
</dbReference>
<dbReference type="EMBL" id="JANPWB010000003">
    <property type="protein sequence ID" value="KAJ1204050.1"/>
    <property type="molecule type" value="Genomic_DNA"/>
</dbReference>
<name>A0AAV7VQU4_PLEWA</name>
<sequence>MAAPGLGECLGAGRRDTSPCVGGPGPSRVLPSWERRGRWAQRERRWDGSDDHARPRGALRSGPMGPWDTDLGEEGLGESEVPVGSVAH</sequence>
<accession>A0AAV7VQU4</accession>
<dbReference type="AlphaFoldDB" id="A0AAV7VQU4"/>
<reference evidence="2" key="1">
    <citation type="journal article" date="2022" name="bioRxiv">
        <title>Sequencing and chromosome-scale assembly of the giantPleurodeles waltlgenome.</title>
        <authorList>
            <person name="Brown T."/>
            <person name="Elewa A."/>
            <person name="Iarovenko S."/>
            <person name="Subramanian E."/>
            <person name="Araus A.J."/>
            <person name="Petzold A."/>
            <person name="Susuki M."/>
            <person name="Suzuki K.-i.T."/>
            <person name="Hayashi T."/>
            <person name="Toyoda A."/>
            <person name="Oliveira C."/>
            <person name="Osipova E."/>
            <person name="Leigh N.D."/>
            <person name="Simon A."/>
            <person name="Yun M.H."/>
        </authorList>
    </citation>
    <scope>NUCLEOTIDE SEQUENCE</scope>
    <source>
        <strain evidence="2">20211129_DDA</strain>
        <tissue evidence="2">Liver</tissue>
    </source>
</reference>
<gene>
    <name evidence="2" type="ORF">NDU88_007831</name>
</gene>
<proteinExistence type="predicted"/>
<comment type="caution">
    <text evidence="2">The sequence shown here is derived from an EMBL/GenBank/DDBJ whole genome shotgun (WGS) entry which is preliminary data.</text>
</comment>
<evidence type="ECO:0000256" key="1">
    <source>
        <dbReference type="SAM" id="MobiDB-lite"/>
    </source>
</evidence>
<keyword evidence="3" id="KW-1185">Reference proteome</keyword>
<evidence type="ECO:0000313" key="2">
    <source>
        <dbReference type="EMBL" id="KAJ1204050.1"/>
    </source>
</evidence>
<evidence type="ECO:0000313" key="3">
    <source>
        <dbReference type="Proteomes" id="UP001066276"/>
    </source>
</evidence>
<organism evidence="2 3">
    <name type="scientific">Pleurodeles waltl</name>
    <name type="common">Iberian ribbed newt</name>
    <dbReference type="NCBI Taxonomy" id="8319"/>
    <lineage>
        <taxon>Eukaryota</taxon>
        <taxon>Metazoa</taxon>
        <taxon>Chordata</taxon>
        <taxon>Craniata</taxon>
        <taxon>Vertebrata</taxon>
        <taxon>Euteleostomi</taxon>
        <taxon>Amphibia</taxon>
        <taxon>Batrachia</taxon>
        <taxon>Caudata</taxon>
        <taxon>Salamandroidea</taxon>
        <taxon>Salamandridae</taxon>
        <taxon>Pleurodelinae</taxon>
        <taxon>Pleurodeles</taxon>
    </lineage>
</organism>
<feature type="compositionally biased region" description="Basic and acidic residues" evidence="1">
    <location>
        <begin position="33"/>
        <end position="54"/>
    </location>
</feature>